<dbReference type="Pfam" id="PF07997">
    <property type="entry name" value="DUF1694"/>
    <property type="match status" value="1"/>
</dbReference>
<accession>D4YRW1</accession>
<evidence type="ECO:0000313" key="1">
    <source>
        <dbReference type="EMBL" id="EFG56055.1"/>
    </source>
</evidence>
<gene>
    <name evidence="1" type="ORF">HMPREF0493_0239</name>
</gene>
<dbReference type="SUPFAM" id="SSF160515">
    <property type="entry name" value="YueI-like"/>
    <property type="match status" value="1"/>
</dbReference>
<dbReference type="InterPro" id="IPR012543">
    <property type="entry name" value="DUF1694"/>
</dbReference>
<sequence>MVQQVTLIFTLHSKKTFPLWERFFLAIILIEVKKMTQDLSKRVEQAAQGITPQTKPDERRRYLGSLRERVLVRMNNTEIKDPNLTALFLEHIDDYQGYTVLINGNIEDNSFLGKIEGLCSQKNIPFTLINDDSAKTGPQDTAVLVVAKTAINKMRVEINQVYPSELPKEELTSSSTQKKGSFWHRLFHGNK</sequence>
<dbReference type="Proteomes" id="UP000004069">
    <property type="component" value="Unassembled WGS sequence"/>
</dbReference>
<evidence type="ECO:0000313" key="2">
    <source>
        <dbReference type="Proteomes" id="UP000004069"/>
    </source>
</evidence>
<dbReference type="eggNOG" id="COG5506">
    <property type="taxonomic scope" value="Bacteria"/>
</dbReference>
<dbReference type="AlphaFoldDB" id="D4YRW1"/>
<protein>
    <recommendedName>
        <fullName evidence="3">DUF1694 domain-containing protein</fullName>
    </recommendedName>
</protein>
<dbReference type="EMBL" id="ADNY01000011">
    <property type="protein sequence ID" value="EFG56055.1"/>
    <property type="molecule type" value="Genomic_DNA"/>
</dbReference>
<comment type="caution">
    <text evidence="1">The sequence shown here is derived from an EMBL/GenBank/DDBJ whole genome shotgun (WGS) entry which is preliminary data.</text>
</comment>
<name>D4YRW1_9LACO</name>
<dbReference type="Gene3D" id="3.30.1330.30">
    <property type="match status" value="1"/>
</dbReference>
<evidence type="ECO:0008006" key="3">
    <source>
        <dbReference type="Google" id="ProtNLM"/>
    </source>
</evidence>
<reference evidence="1 2" key="1">
    <citation type="submission" date="2010-04" db="EMBL/GenBank/DDBJ databases">
        <authorList>
            <person name="Muzny D."/>
            <person name="Qin X."/>
            <person name="Deng J."/>
            <person name="Jiang H."/>
            <person name="Liu Y."/>
            <person name="Qu J."/>
            <person name="Song X.-Z."/>
            <person name="Zhang L."/>
            <person name="Thornton R."/>
            <person name="Coyle M."/>
            <person name="Francisco L."/>
            <person name="Jackson L."/>
            <person name="Javaid M."/>
            <person name="Korchina V."/>
            <person name="Kovar C."/>
            <person name="Mata R."/>
            <person name="Mathew T."/>
            <person name="Ngo R."/>
            <person name="Nguyen L."/>
            <person name="Nguyen N."/>
            <person name="Okwuonu G."/>
            <person name="Ongeri F."/>
            <person name="Pham C."/>
            <person name="Simmons D."/>
            <person name="Wilczek-Boney K."/>
            <person name="Hale W."/>
            <person name="Jakkamsetti A."/>
            <person name="Pham P."/>
            <person name="Ruth R."/>
            <person name="San Lucas F."/>
            <person name="Warren J."/>
            <person name="Zhang J."/>
            <person name="Zhao Z."/>
            <person name="Zhou C."/>
            <person name="Zhu D."/>
            <person name="Lee S."/>
            <person name="Bess C."/>
            <person name="Blankenburg K."/>
            <person name="Forbes L."/>
            <person name="Fu Q."/>
            <person name="Gubbala S."/>
            <person name="Hirani K."/>
            <person name="Jayaseelan J.C."/>
            <person name="Lara F."/>
            <person name="Munidasa M."/>
            <person name="Palculict T."/>
            <person name="Patil S."/>
            <person name="Pu L.-L."/>
            <person name="Saada N."/>
            <person name="Tang L."/>
            <person name="Weissenberger G."/>
            <person name="Zhu Y."/>
            <person name="Hemphill L."/>
            <person name="Shang Y."/>
            <person name="Youmans B."/>
            <person name="Ayvaz T."/>
            <person name="Ross M."/>
            <person name="Santibanez J."/>
            <person name="Aqrawi P."/>
            <person name="Gross S."/>
            <person name="Joshi V."/>
            <person name="Fowler G."/>
            <person name="Nazareth L."/>
            <person name="Reid J."/>
            <person name="Worley K."/>
            <person name="Petrosino J."/>
            <person name="Highlander S."/>
            <person name="Gibbs R."/>
        </authorList>
    </citation>
    <scope>NUCLEOTIDE SEQUENCE [LARGE SCALE GENOMIC DNA]</scope>
    <source>
        <strain evidence="1 2">DSM 11664</strain>
    </source>
</reference>
<organism evidence="1 2">
    <name type="scientific">Lactobacillus amylolyticus DSM 11664</name>
    <dbReference type="NCBI Taxonomy" id="585524"/>
    <lineage>
        <taxon>Bacteria</taxon>
        <taxon>Bacillati</taxon>
        <taxon>Bacillota</taxon>
        <taxon>Bacilli</taxon>
        <taxon>Lactobacillales</taxon>
        <taxon>Lactobacillaceae</taxon>
        <taxon>Lactobacillus</taxon>
    </lineage>
</organism>
<dbReference type="STRING" id="83683.B1745_04190"/>
<proteinExistence type="predicted"/>
<keyword evidence="2" id="KW-1185">Reference proteome</keyword>
<dbReference type="InterPro" id="IPR029064">
    <property type="entry name" value="Ribosomal_eL30-like_sf"/>
</dbReference>